<dbReference type="InterPro" id="IPR011990">
    <property type="entry name" value="TPR-like_helical_dom_sf"/>
</dbReference>
<keyword evidence="3" id="KW-1185">Reference proteome</keyword>
<gene>
    <name evidence="2" type="ORF">KYK27_02195</name>
</gene>
<evidence type="ECO:0000313" key="3">
    <source>
        <dbReference type="Proteomes" id="UP000774935"/>
    </source>
</evidence>
<dbReference type="PROSITE" id="PS51257">
    <property type="entry name" value="PROKAR_LIPOPROTEIN"/>
    <property type="match status" value="1"/>
</dbReference>
<dbReference type="Gene3D" id="1.25.40.390">
    <property type="match status" value="1"/>
</dbReference>
<name>A0ABS6X7I0_9BACT</name>
<reference evidence="2 3" key="1">
    <citation type="submission" date="2021-07" db="EMBL/GenBank/DDBJ databases">
        <authorList>
            <person name="Kim M.K."/>
        </authorList>
    </citation>
    <scope>NUCLEOTIDE SEQUENCE [LARGE SCALE GENOMIC DNA]</scope>
    <source>
        <strain evidence="2 3">HLY7-15</strain>
    </source>
</reference>
<accession>A0ABS6X7I0</accession>
<comment type="caution">
    <text evidence="2">The sequence shown here is derived from an EMBL/GenBank/DDBJ whole genome shotgun (WGS) entry which is preliminary data.</text>
</comment>
<feature type="signal peptide" evidence="1">
    <location>
        <begin position="1"/>
        <end position="22"/>
    </location>
</feature>
<keyword evidence="2" id="KW-0449">Lipoprotein</keyword>
<dbReference type="SUPFAM" id="SSF48452">
    <property type="entry name" value="TPR-like"/>
    <property type="match status" value="1"/>
</dbReference>
<dbReference type="RefSeq" id="WP_199108422.1">
    <property type="nucleotide sequence ID" value="NZ_JAHWXQ010000001.1"/>
</dbReference>
<proteinExistence type="predicted"/>
<dbReference type="EMBL" id="JAHWXQ010000001">
    <property type="protein sequence ID" value="MBW3363836.1"/>
    <property type="molecule type" value="Genomic_DNA"/>
</dbReference>
<organism evidence="2 3">
    <name type="scientific">Pontibacter populi</name>
    <dbReference type="NCBI Taxonomy" id="890055"/>
    <lineage>
        <taxon>Bacteria</taxon>
        <taxon>Pseudomonadati</taxon>
        <taxon>Bacteroidota</taxon>
        <taxon>Cytophagia</taxon>
        <taxon>Cytophagales</taxon>
        <taxon>Hymenobacteraceae</taxon>
        <taxon>Pontibacter</taxon>
    </lineage>
</organism>
<evidence type="ECO:0000256" key="1">
    <source>
        <dbReference type="SAM" id="SignalP"/>
    </source>
</evidence>
<feature type="chain" id="PRO_5046150901" evidence="1">
    <location>
        <begin position="23"/>
        <end position="477"/>
    </location>
</feature>
<dbReference type="Proteomes" id="UP000774935">
    <property type="component" value="Unassembled WGS sequence"/>
</dbReference>
<protein>
    <submittedName>
        <fullName evidence="2">SusD/RagB family nutrient-binding outer membrane lipoprotein</fullName>
    </submittedName>
</protein>
<dbReference type="Pfam" id="PF12771">
    <property type="entry name" value="SusD-like_2"/>
    <property type="match status" value="1"/>
</dbReference>
<sequence length="477" mass="52537">MKRAIKYIGAIMAMLFATTSCDDFLDVNTDPNNPINAPVELLFPAAVISTAGTVGGQYAILGGLWSQYYTQNNASNQYKDIDSYNIISTNTTFAGRYTELYSGALNDYQVIRDRSRTAGQWDAYLMATVMQSYTYQVLTDLYGDISIDEALQGNQGNVNPVFRPGPEVYDTLIARINFALAQEIPEGSASSGLSENDVVFGGDMEQWVRFANTLKLKIFIRQSEARPDVAQAGIEEMYAAGAEFLDTSANVDIFEDVTSRRNPLYEMDQSTALNTNQNLKASLTLFEFLEENTDPRLQALYREATSGGYKGQQQGTFNATTAQLDPLSVSRALIEPDAPVYFISEAESYFLQAEAVLRGWGTGDAAALYNAGVDASFAQLGVDRGGRYPFPGGGFEEQLKAIITQKWVALAGTYQGLEAYFEQLRTGYPDFFDYPVEGVTGGVFAKRLPLPNIVSQRNPNAPQTPVPITTPIWWDIK</sequence>
<dbReference type="InterPro" id="IPR041662">
    <property type="entry name" value="SusD-like_2"/>
</dbReference>
<evidence type="ECO:0000313" key="2">
    <source>
        <dbReference type="EMBL" id="MBW3363836.1"/>
    </source>
</evidence>
<keyword evidence="1" id="KW-0732">Signal</keyword>